<dbReference type="AlphaFoldDB" id="A0AAV5KBH9"/>
<evidence type="ECO:0000256" key="7">
    <source>
        <dbReference type="SAM" id="Phobius"/>
    </source>
</evidence>
<feature type="transmembrane region" description="Helical" evidence="7">
    <location>
        <begin position="23"/>
        <end position="45"/>
    </location>
</feature>
<organism evidence="9 10">
    <name type="scientific">Rubroshorea leprosula</name>
    <dbReference type="NCBI Taxonomy" id="152421"/>
    <lineage>
        <taxon>Eukaryota</taxon>
        <taxon>Viridiplantae</taxon>
        <taxon>Streptophyta</taxon>
        <taxon>Embryophyta</taxon>
        <taxon>Tracheophyta</taxon>
        <taxon>Spermatophyta</taxon>
        <taxon>Magnoliopsida</taxon>
        <taxon>eudicotyledons</taxon>
        <taxon>Gunneridae</taxon>
        <taxon>Pentapetalae</taxon>
        <taxon>rosids</taxon>
        <taxon>malvids</taxon>
        <taxon>Malvales</taxon>
        <taxon>Dipterocarpaceae</taxon>
        <taxon>Rubroshorea</taxon>
    </lineage>
</organism>
<keyword evidence="6" id="KW-0325">Glycoprotein</keyword>
<dbReference type="GO" id="GO:0009753">
    <property type="term" value="P:response to jasmonic acid"/>
    <property type="evidence" value="ECO:0007669"/>
    <property type="project" value="UniProtKB-ARBA"/>
</dbReference>
<dbReference type="Proteomes" id="UP001054252">
    <property type="component" value="Unassembled WGS sequence"/>
</dbReference>
<comment type="caution">
    <text evidence="9">The sequence shown here is derived from an EMBL/GenBank/DDBJ whole genome shotgun (WGS) entry which is preliminary data.</text>
</comment>
<sequence length="394" mass="43696">MLASSSNTASSVNTASVWRGKGLWGAVVVVFATLLAPVVAAVLVYHLDSFDPSPIPLQELSSVAPVAASMVNDHMLEGAEFLGKGQLEGPEDIAYDAKSQVIYTGCRDGWIKRVTVNESSAEAQVQNFVNTGGSPLGLVFGHNNELIVADASKGLLNISEGGAVELLTDGAEDLKFKLTDAVDVAEDGIIYFTDASYKYDVHHAVWDFLEGRPYGRLCSYNPVTKETKVLVRDLYFANGVAVSPDQNYVILCETPRRRCRKINIQGEKKGEIETFVDDLPGYPDNIHYDGEGHYWIAFPWGIAKGWEMAYRYPFIRKIRALLVKYVGRPNMEKNAGVFVVDLEGKPVAHYYEPELSMITSGIKIQNYLYCGSIKYQFIIRNNLDQYPAHHSSYK</sequence>
<dbReference type="FunFam" id="2.120.10.30:FF:000073">
    <property type="entry name" value="Protein STRICTOSIDINE SYNTHASE-LIKE 6"/>
    <property type="match status" value="1"/>
</dbReference>
<keyword evidence="10" id="KW-1185">Reference proteome</keyword>
<feature type="domain" description="Strictosidine synthase conserved region" evidence="8">
    <location>
        <begin position="180"/>
        <end position="266"/>
    </location>
</feature>
<evidence type="ECO:0000313" key="10">
    <source>
        <dbReference type="Proteomes" id="UP001054252"/>
    </source>
</evidence>
<proteinExistence type="inferred from homology"/>
<keyword evidence="3" id="KW-0597">Phosphoprotein</keyword>
<keyword evidence="7" id="KW-1133">Transmembrane helix</keyword>
<keyword evidence="5" id="KW-0732">Signal</keyword>
<dbReference type="Pfam" id="PF03088">
    <property type="entry name" value="Str_synth"/>
    <property type="match status" value="1"/>
</dbReference>
<keyword evidence="7" id="KW-0812">Transmembrane</keyword>
<gene>
    <name evidence="9" type="ORF">SLEP1_g31849</name>
</gene>
<dbReference type="GO" id="GO:0016787">
    <property type="term" value="F:hydrolase activity"/>
    <property type="evidence" value="ECO:0007669"/>
    <property type="project" value="TreeGrafter"/>
</dbReference>
<evidence type="ECO:0000256" key="6">
    <source>
        <dbReference type="ARBA" id="ARBA00023180"/>
    </source>
</evidence>
<dbReference type="PANTHER" id="PTHR10426">
    <property type="entry name" value="STRICTOSIDINE SYNTHASE-RELATED"/>
    <property type="match status" value="1"/>
</dbReference>
<evidence type="ECO:0000256" key="5">
    <source>
        <dbReference type="ARBA" id="ARBA00022729"/>
    </source>
</evidence>
<evidence type="ECO:0000256" key="2">
    <source>
        <dbReference type="ARBA" id="ARBA00009191"/>
    </source>
</evidence>
<accession>A0AAV5KBH9</accession>
<evidence type="ECO:0000259" key="8">
    <source>
        <dbReference type="Pfam" id="PF03088"/>
    </source>
</evidence>
<dbReference type="PANTHER" id="PTHR10426:SF88">
    <property type="entry name" value="ADIPOCYTE PLASMA MEMBRANE-ASSOCIATED PROTEIN HEMOMUCIN-RELATED"/>
    <property type="match status" value="1"/>
</dbReference>
<evidence type="ECO:0000256" key="4">
    <source>
        <dbReference type="ARBA" id="ARBA00022554"/>
    </source>
</evidence>
<name>A0AAV5KBH9_9ROSI</name>
<keyword evidence="4" id="KW-0926">Vacuole</keyword>
<keyword evidence="7" id="KW-0472">Membrane</keyword>
<reference evidence="9 10" key="1">
    <citation type="journal article" date="2021" name="Commun. Biol.">
        <title>The genome of Shorea leprosula (Dipterocarpaceae) highlights the ecological relevance of drought in aseasonal tropical rainforests.</title>
        <authorList>
            <person name="Ng K.K.S."/>
            <person name="Kobayashi M.J."/>
            <person name="Fawcett J.A."/>
            <person name="Hatakeyama M."/>
            <person name="Paape T."/>
            <person name="Ng C.H."/>
            <person name="Ang C.C."/>
            <person name="Tnah L.H."/>
            <person name="Lee C.T."/>
            <person name="Nishiyama T."/>
            <person name="Sese J."/>
            <person name="O'Brien M.J."/>
            <person name="Copetti D."/>
            <person name="Mohd Noor M.I."/>
            <person name="Ong R.C."/>
            <person name="Putra M."/>
            <person name="Sireger I.Z."/>
            <person name="Indrioko S."/>
            <person name="Kosugi Y."/>
            <person name="Izuno A."/>
            <person name="Isagi Y."/>
            <person name="Lee S.L."/>
            <person name="Shimizu K.K."/>
        </authorList>
    </citation>
    <scope>NUCLEOTIDE SEQUENCE [LARGE SCALE GENOMIC DNA]</scope>
    <source>
        <strain evidence="9">214</strain>
    </source>
</reference>
<comment type="similarity">
    <text evidence="2">Belongs to the strictosidine synthase family.</text>
</comment>
<protein>
    <recommendedName>
        <fullName evidence="8">Strictosidine synthase conserved region domain-containing protein</fullName>
    </recommendedName>
</protein>
<dbReference type="InterPro" id="IPR018119">
    <property type="entry name" value="Strictosidine_synth_cons-reg"/>
</dbReference>
<evidence type="ECO:0000256" key="1">
    <source>
        <dbReference type="ARBA" id="ARBA00004116"/>
    </source>
</evidence>
<dbReference type="GO" id="GO:0012505">
    <property type="term" value="C:endomembrane system"/>
    <property type="evidence" value="ECO:0007669"/>
    <property type="project" value="TreeGrafter"/>
</dbReference>
<dbReference type="EMBL" id="BPVZ01000058">
    <property type="protein sequence ID" value="GKV21926.1"/>
    <property type="molecule type" value="Genomic_DNA"/>
</dbReference>
<evidence type="ECO:0000313" key="9">
    <source>
        <dbReference type="EMBL" id="GKV21926.1"/>
    </source>
</evidence>
<dbReference type="Pfam" id="PF20067">
    <property type="entry name" value="SSL_N"/>
    <property type="match status" value="1"/>
</dbReference>
<dbReference type="Gene3D" id="2.120.10.30">
    <property type="entry name" value="TolB, C-terminal domain"/>
    <property type="match status" value="1"/>
</dbReference>
<dbReference type="GO" id="GO:0005773">
    <property type="term" value="C:vacuole"/>
    <property type="evidence" value="ECO:0007669"/>
    <property type="project" value="UniProtKB-SubCell"/>
</dbReference>
<dbReference type="SUPFAM" id="SSF63829">
    <property type="entry name" value="Calcium-dependent phosphotriesterase"/>
    <property type="match status" value="1"/>
</dbReference>
<evidence type="ECO:0000256" key="3">
    <source>
        <dbReference type="ARBA" id="ARBA00022553"/>
    </source>
</evidence>
<dbReference type="InterPro" id="IPR011042">
    <property type="entry name" value="6-blade_b-propeller_TolB-like"/>
</dbReference>
<comment type="subcellular location">
    <subcellularLocation>
        <location evidence="1">Vacuole</location>
    </subcellularLocation>
</comment>